<feature type="compositionally biased region" description="Basic and acidic residues" evidence="5">
    <location>
        <begin position="203"/>
        <end position="213"/>
    </location>
</feature>
<dbReference type="PROSITE" id="PS50977">
    <property type="entry name" value="HTH_TETR_2"/>
    <property type="match status" value="1"/>
</dbReference>
<evidence type="ECO:0000256" key="1">
    <source>
        <dbReference type="ARBA" id="ARBA00023015"/>
    </source>
</evidence>
<dbReference type="InterPro" id="IPR041347">
    <property type="entry name" value="MftR_C"/>
</dbReference>
<gene>
    <name evidence="7" type="ORF">N5P18_09040</name>
</gene>
<accession>A0ABZ2FCE0</accession>
<proteinExistence type="predicted"/>
<evidence type="ECO:0000313" key="8">
    <source>
        <dbReference type="Proteomes" id="UP001381003"/>
    </source>
</evidence>
<name>A0ABZ2FCE0_9MICO</name>
<dbReference type="EMBL" id="CP104874">
    <property type="protein sequence ID" value="WWF03857.1"/>
    <property type="molecule type" value="Genomic_DNA"/>
</dbReference>
<evidence type="ECO:0000313" key="7">
    <source>
        <dbReference type="EMBL" id="WWF03857.1"/>
    </source>
</evidence>
<evidence type="ECO:0000256" key="4">
    <source>
        <dbReference type="PROSITE-ProRule" id="PRU00335"/>
    </source>
</evidence>
<sequence>MVKEELGLRELKKQLTRESIADAALQLTLEKGLSDVTIEEIAQVAFVSPRTVSNYFSCKEEAIVTAGGSASAALLDEFALRPAEEAPLDSLREVIVASVSSSTPEQLRLSVQKMRLVDENPSLRPYQVAQHAHLEEVLRTQIAERNGCDVEKDLYPWLVAGAAVTAVTAAMRLWAHQDAPPERLVSLVEDAFTLTSRGLRLPSHEHTSARLDDAPAAESVGDSAARAG</sequence>
<organism evidence="7 8">
    <name type="scientific">Janibacter terrae</name>
    <dbReference type="NCBI Taxonomy" id="103817"/>
    <lineage>
        <taxon>Bacteria</taxon>
        <taxon>Bacillati</taxon>
        <taxon>Actinomycetota</taxon>
        <taxon>Actinomycetes</taxon>
        <taxon>Micrococcales</taxon>
        <taxon>Intrasporangiaceae</taxon>
        <taxon>Janibacter</taxon>
    </lineage>
</organism>
<protein>
    <submittedName>
        <fullName evidence="7">TetR/AcrR family transcriptional regulator</fullName>
    </submittedName>
</protein>
<dbReference type="InterPro" id="IPR050109">
    <property type="entry name" value="HTH-type_TetR-like_transc_reg"/>
</dbReference>
<dbReference type="Gene3D" id="1.10.10.60">
    <property type="entry name" value="Homeodomain-like"/>
    <property type="match status" value="1"/>
</dbReference>
<feature type="DNA-binding region" description="H-T-H motif" evidence="4">
    <location>
        <begin position="37"/>
        <end position="56"/>
    </location>
</feature>
<dbReference type="RefSeq" id="WP_068328815.1">
    <property type="nucleotide sequence ID" value="NZ_CP104874.1"/>
</dbReference>
<dbReference type="InterPro" id="IPR001647">
    <property type="entry name" value="HTH_TetR"/>
</dbReference>
<evidence type="ECO:0000256" key="2">
    <source>
        <dbReference type="ARBA" id="ARBA00023125"/>
    </source>
</evidence>
<evidence type="ECO:0000256" key="3">
    <source>
        <dbReference type="ARBA" id="ARBA00023163"/>
    </source>
</evidence>
<keyword evidence="8" id="KW-1185">Reference proteome</keyword>
<feature type="domain" description="HTH tetR-type" evidence="6">
    <location>
        <begin position="14"/>
        <end position="74"/>
    </location>
</feature>
<keyword evidence="3" id="KW-0804">Transcription</keyword>
<feature type="region of interest" description="Disordered" evidence="5">
    <location>
        <begin position="203"/>
        <end position="228"/>
    </location>
</feature>
<evidence type="ECO:0000259" key="6">
    <source>
        <dbReference type="PROSITE" id="PS50977"/>
    </source>
</evidence>
<keyword evidence="1" id="KW-0805">Transcription regulation</keyword>
<dbReference type="PANTHER" id="PTHR30055">
    <property type="entry name" value="HTH-TYPE TRANSCRIPTIONAL REGULATOR RUTR"/>
    <property type="match status" value="1"/>
</dbReference>
<evidence type="ECO:0000256" key="5">
    <source>
        <dbReference type="SAM" id="MobiDB-lite"/>
    </source>
</evidence>
<dbReference type="Pfam" id="PF00440">
    <property type="entry name" value="TetR_N"/>
    <property type="match status" value="1"/>
</dbReference>
<dbReference type="InterPro" id="IPR009057">
    <property type="entry name" value="Homeodomain-like_sf"/>
</dbReference>
<dbReference type="PANTHER" id="PTHR30055:SF238">
    <property type="entry name" value="MYCOFACTOCIN BIOSYNTHESIS TRANSCRIPTIONAL REGULATOR MFTR-RELATED"/>
    <property type="match status" value="1"/>
</dbReference>
<dbReference type="SUPFAM" id="SSF46689">
    <property type="entry name" value="Homeodomain-like"/>
    <property type="match status" value="1"/>
</dbReference>
<reference evidence="7 8" key="1">
    <citation type="submission" date="2022-09" db="EMBL/GenBank/DDBJ databases">
        <title>Complete genome sequence of Janibacter terrae strain COS04-44, PCL-degrading bacteria isolated from oil spilled coast.</title>
        <authorList>
            <person name="Park H."/>
            <person name="Kim J.Y."/>
            <person name="An S.H."/>
            <person name="Lee C.M."/>
            <person name="Weon H.-Y."/>
        </authorList>
    </citation>
    <scope>NUCLEOTIDE SEQUENCE [LARGE SCALE GENOMIC DNA]</scope>
    <source>
        <strain evidence="7 8">COS04-44</strain>
    </source>
</reference>
<dbReference type="Pfam" id="PF17754">
    <property type="entry name" value="TetR_C_14"/>
    <property type="match status" value="1"/>
</dbReference>
<keyword evidence="2 4" id="KW-0238">DNA-binding</keyword>
<dbReference type="Gene3D" id="1.10.357.10">
    <property type="entry name" value="Tetracycline Repressor, domain 2"/>
    <property type="match status" value="1"/>
</dbReference>
<dbReference type="Proteomes" id="UP001381003">
    <property type="component" value="Chromosome"/>
</dbReference>